<accession>A0A9Q1QLI8</accession>
<sequence length="292" mass="33504">MAATADFDDDTIVIECRDPNLIEPAESTSLTEIFISTDDIASWDLSTIPSHDIIKVKINRNRLVEESSYFQSLLSGNFSESSMCCFPIKWSSGMFLHTLRFMHGYHLEVTFCSFLPLYHTALYFGLERLMLECKSWFSDISERVVSSSQLQFDDLIYIWDYGYEQDYWFGSSCSYMNGLPTEKVSLVRDDAYMWAISADSFVHLPYSYLVSCVKHPHLTVDSERHLCEALLAWVSTNSALVDQMSCNGDVWTDKSNLVNITKDDCNDVLEELMEDTPRKSQEGAHRELKILT</sequence>
<comment type="pathway">
    <text evidence="1">Protein modification; protein ubiquitination.</text>
</comment>
<gene>
    <name evidence="3" type="ORF">Cgig2_002697</name>
</gene>
<dbReference type="OrthoDB" id="775260at2759"/>
<dbReference type="InterPro" id="IPR000210">
    <property type="entry name" value="BTB/POZ_dom"/>
</dbReference>
<evidence type="ECO:0000256" key="1">
    <source>
        <dbReference type="ARBA" id="ARBA00004906"/>
    </source>
</evidence>
<organism evidence="3 4">
    <name type="scientific">Carnegiea gigantea</name>
    <dbReference type="NCBI Taxonomy" id="171969"/>
    <lineage>
        <taxon>Eukaryota</taxon>
        <taxon>Viridiplantae</taxon>
        <taxon>Streptophyta</taxon>
        <taxon>Embryophyta</taxon>
        <taxon>Tracheophyta</taxon>
        <taxon>Spermatophyta</taxon>
        <taxon>Magnoliopsida</taxon>
        <taxon>eudicotyledons</taxon>
        <taxon>Gunneridae</taxon>
        <taxon>Pentapetalae</taxon>
        <taxon>Caryophyllales</taxon>
        <taxon>Cactineae</taxon>
        <taxon>Cactaceae</taxon>
        <taxon>Cactoideae</taxon>
        <taxon>Echinocereeae</taxon>
        <taxon>Carnegiea</taxon>
    </lineage>
</organism>
<dbReference type="Proteomes" id="UP001153076">
    <property type="component" value="Unassembled WGS sequence"/>
</dbReference>
<keyword evidence="4" id="KW-1185">Reference proteome</keyword>
<dbReference type="Gene3D" id="3.30.710.10">
    <property type="entry name" value="Potassium Channel Kv1.1, Chain A"/>
    <property type="match status" value="1"/>
</dbReference>
<dbReference type="SUPFAM" id="SSF54695">
    <property type="entry name" value="POZ domain"/>
    <property type="match status" value="1"/>
</dbReference>
<reference evidence="3" key="1">
    <citation type="submission" date="2022-04" db="EMBL/GenBank/DDBJ databases">
        <title>Carnegiea gigantea Genome sequencing and assembly v2.</title>
        <authorList>
            <person name="Copetti D."/>
            <person name="Sanderson M.J."/>
            <person name="Burquez A."/>
            <person name="Wojciechowski M.F."/>
        </authorList>
    </citation>
    <scope>NUCLEOTIDE SEQUENCE</scope>
    <source>
        <strain evidence="3">SGP5-SGP5p</strain>
        <tissue evidence="3">Aerial part</tissue>
    </source>
</reference>
<evidence type="ECO:0000259" key="2">
    <source>
        <dbReference type="Pfam" id="PF00651"/>
    </source>
</evidence>
<evidence type="ECO:0000313" key="3">
    <source>
        <dbReference type="EMBL" id="KAJ8446742.1"/>
    </source>
</evidence>
<comment type="caution">
    <text evidence="3">The sequence shown here is derived from an EMBL/GenBank/DDBJ whole genome shotgun (WGS) entry which is preliminary data.</text>
</comment>
<protein>
    <recommendedName>
        <fullName evidence="2">BTB domain-containing protein</fullName>
    </recommendedName>
</protein>
<dbReference type="AlphaFoldDB" id="A0A9Q1QLI8"/>
<dbReference type="EMBL" id="JAKOGI010000050">
    <property type="protein sequence ID" value="KAJ8446742.1"/>
    <property type="molecule type" value="Genomic_DNA"/>
</dbReference>
<dbReference type="Pfam" id="PF00651">
    <property type="entry name" value="BTB"/>
    <property type="match status" value="1"/>
</dbReference>
<name>A0A9Q1QLI8_9CARY</name>
<proteinExistence type="predicted"/>
<evidence type="ECO:0000313" key="4">
    <source>
        <dbReference type="Proteomes" id="UP001153076"/>
    </source>
</evidence>
<dbReference type="InterPro" id="IPR011333">
    <property type="entry name" value="SKP1/BTB/POZ_sf"/>
</dbReference>
<feature type="domain" description="BTB" evidence="2">
    <location>
        <begin position="55"/>
        <end position="135"/>
    </location>
</feature>